<sequence>MSTDRRTSASTASAVGYLLLLLAFATLGLFVAALATGTASAAVVFGVGLIACLGGSVAGFRAASRRLSESGVFIEATSPVSIFSVPLRQQQVDDYLDSYRPHPRAAVVPIAAARGRDEHELLSA</sequence>
<dbReference type="EMBL" id="CP080333">
    <property type="protein sequence ID" value="QYL18194.1"/>
    <property type="molecule type" value="Genomic_DNA"/>
</dbReference>
<dbReference type="RefSeq" id="WP_096310446.1">
    <property type="nucleotide sequence ID" value="NZ_BAAAVX010000003.1"/>
</dbReference>
<reference evidence="2 3" key="1">
    <citation type="submission" date="2021-07" db="EMBL/GenBank/DDBJ databases">
        <title>Whole genome sequencing of non-tuberculosis mycobacteria type-strains.</title>
        <authorList>
            <person name="Igarashi Y."/>
            <person name="Osugi A."/>
            <person name="Mitarai S."/>
        </authorList>
    </citation>
    <scope>NUCLEOTIDE SEQUENCE [LARGE SCALE GENOMIC DNA]</scope>
    <source>
        <strain evidence="2 3">JCM 16370</strain>
    </source>
</reference>
<proteinExistence type="predicted"/>
<feature type="transmembrane region" description="Helical" evidence="1">
    <location>
        <begin position="41"/>
        <end position="60"/>
    </location>
</feature>
<accession>A0ABX8VK59</accession>
<protein>
    <recommendedName>
        <fullName evidence="4">Transmembrane protein</fullName>
    </recommendedName>
</protein>
<keyword evidence="3" id="KW-1185">Reference proteome</keyword>
<name>A0ABX8VK59_9MYCO</name>
<dbReference type="Proteomes" id="UP000825367">
    <property type="component" value="Chromosome"/>
</dbReference>
<evidence type="ECO:0000313" key="3">
    <source>
        <dbReference type="Proteomes" id="UP000825367"/>
    </source>
</evidence>
<evidence type="ECO:0000256" key="1">
    <source>
        <dbReference type="SAM" id="Phobius"/>
    </source>
</evidence>
<keyword evidence="1" id="KW-0472">Membrane</keyword>
<keyword evidence="1" id="KW-0812">Transmembrane</keyword>
<keyword evidence="1" id="KW-1133">Transmembrane helix</keyword>
<gene>
    <name evidence="2" type="ORF">K0O64_06575</name>
</gene>
<evidence type="ECO:0008006" key="4">
    <source>
        <dbReference type="Google" id="ProtNLM"/>
    </source>
</evidence>
<feature type="transmembrane region" description="Helical" evidence="1">
    <location>
        <begin position="12"/>
        <end position="35"/>
    </location>
</feature>
<evidence type="ECO:0000313" key="2">
    <source>
        <dbReference type="EMBL" id="QYL18194.1"/>
    </source>
</evidence>
<organism evidence="2 3">
    <name type="scientific">Mycolicibacterium pallens</name>
    <dbReference type="NCBI Taxonomy" id="370524"/>
    <lineage>
        <taxon>Bacteria</taxon>
        <taxon>Bacillati</taxon>
        <taxon>Actinomycetota</taxon>
        <taxon>Actinomycetes</taxon>
        <taxon>Mycobacteriales</taxon>
        <taxon>Mycobacteriaceae</taxon>
        <taxon>Mycolicibacterium</taxon>
    </lineage>
</organism>